<gene>
    <name evidence="8" type="ORF">MNBD_ALPHA09-751</name>
</gene>
<evidence type="ECO:0000256" key="4">
    <source>
        <dbReference type="ARBA" id="ARBA00022801"/>
    </source>
</evidence>
<dbReference type="SUPFAM" id="SSF47090">
    <property type="entry name" value="PGBD-like"/>
    <property type="match status" value="1"/>
</dbReference>
<evidence type="ECO:0000256" key="6">
    <source>
        <dbReference type="SAM" id="MobiDB-lite"/>
    </source>
</evidence>
<name>A0A3B0TT25_9ZZZZ</name>
<dbReference type="InterPro" id="IPR002502">
    <property type="entry name" value="Amidase_domain"/>
</dbReference>
<evidence type="ECO:0000256" key="5">
    <source>
        <dbReference type="ARBA" id="ARBA00023316"/>
    </source>
</evidence>
<dbReference type="InterPro" id="IPR036365">
    <property type="entry name" value="PGBD-like_sf"/>
</dbReference>
<comment type="similarity">
    <text evidence="2">Belongs to the N-acetylmuramoyl-L-alanine amidase 2 family.</text>
</comment>
<evidence type="ECO:0000256" key="1">
    <source>
        <dbReference type="ARBA" id="ARBA00001561"/>
    </source>
</evidence>
<dbReference type="PANTHER" id="PTHR30417">
    <property type="entry name" value="N-ACETYLMURAMOYL-L-ALANINE AMIDASE AMID"/>
    <property type="match status" value="1"/>
</dbReference>
<dbReference type="SMART" id="SM00644">
    <property type="entry name" value="Ami_2"/>
    <property type="match status" value="1"/>
</dbReference>
<dbReference type="CDD" id="cd06583">
    <property type="entry name" value="PGRP"/>
    <property type="match status" value="1"/>
</dbReference>
<feature type="domain" description="N-acetylmuramoyl-L-alanine amidase" evidence="7">
    <location>
        <begin position="8"/>
        <end position="144"/>
    </location>
</feature>
<feature type="region of interest" description="Disordered" evidence="6">
    <location>
        <begin position="159"/>
        <end position="180"/>
    </location>
</feature>
<dbReference type="InterPro" id="IPR051206">
    <property type="entry name" value="NAMLAA_amidase_2"/>
</dbReference>
<dbReference type="GO" id="GO:0019867">
    <property type="term" value="C:outer membrane"/>
    <property type="evidence" value="ECO:0007669"/>
    <property type="project" value="TreeGrafter"/>
</dbReference>
<accession>A0A3B0TT25</accession>
<dbReference type="Gene3D" id="3.40.80.10">
    <property type="entry name" value="Peptidoglycan recognition protein-like"/>
    <property type="match status" value="1"/>
</dbReference>
<evidence type="ECO:0000256" key="3">
    <source>
        <dbReference type="ARBA" id="ARBA00011901"/>
    </source>
</evidence>
<evidence type="ECO:0000256" key="2">
    <source>
        <dbReference type="ARBA" id="ARBA00007553"/>
    </source>
</evidence>
<evidence type="ECO:0000313" key="8">
    <source>
        <dbReference type="EMBL" id="VAW11754.1"/>
    </source>
</evidence>
<evidence type="ECO:0000259" key="7">
    <source>
        <dbReference type="SMART" id="SM00644"/>
    </source>
</evidence>
<organism evidence="8">
    <name type="scientific">hydrothermal vent metagenome</name>
    <dbReference type="NCBI Taxonomy" id="652676"/>
    <lineage>
        <taxon>unclassified sequences</taxon>
        <taxon>metagenomes</taxon>
        <taxon>ecological metagenomes</taxon>
    </lineage>
</organism>
<dbReference type="Pfam" id="PF01510">
    <property type="entry name" value="Amidase_2"/>
    <property type="match status" value="1"/>
</dbReference>
<dbReference type="GO" id="GO:0009254">
    <property type="term" value="P:peptidoglycan turnover"/>
    <property type="evidence" value="ECO:0007669"/>
    <property type="project" value="TreeGrafter"/>
</dbReference>
<dbReference type="EMBL" id="UOEM01000034">
    <property type="protein sequence ID" value="VAW11754.1"/>
    <property type="molecule type" value="Genomic_DNA"/>
</dbReference>
<dbReference type="GO" id="GO:0071555">
    <property type="term" value="P:cell wall organization"/>
    <property type="evidence" value="ECO:0007669"/>
    <property type="project" value="UniProtKB-KW"/>
</dbReference>
<dbReference type="InterPro" id="IPR036505">
    <property type="entry name" value="Amidase/PGRP_sf"/>
</dbReference>
<dbReference type="Pfam" id="PF01471">
    <property type="entry name" value="PG_binding_1"/>
    <property type="match status" value="1"/>
</dbReference>
<keyword evidence="5" id="KW-0961">Cell wall biogenesis/degradation</keyword>
<keyword evidence="4 8" id="KW-0378">Hydrolase</keyword>
<dbReference type="GO" id="GO:0008745">
    <property type="term" value="F:N-acetylmuramoyl-L-alanine amidase activity"/>
    <property type="evidence" value="ECO:0007669"/>
    <property type="project" value="UniProtKB-EC"/>
</dbReference>
<comment type="catalytic activity">
    <reaction evidence="1">
        <text>Hydrolyzes the link between N-acetylmuramoyl residues and L-amino acid residues in certain cell-wall glycopeptides.</text>
        <dbReference type="EC" id="3.5.1.28"/>
    </reaction>
</comment>
<dbReference type="InterPro" id="IPR036366">
    <property type="entry name" value="PGBDSf"/>
</dbReference>
<protein>
    <recommendedName>
        <fullName evidence="3">N-acetylmuramoyl-L-alanine amidase</fullName>
        <ecNumber evidence="3">3.5.1.28</ecNumber>
    </recommendedName>
</protein>
<dbReference type="SUPFAM" id="SSF55846">
    <property type="entry name" value="N-acetylmuramoyl-L-alanine amidase-like"/>
    <property type="match status" value="1"/>
</dbReference>
<dbReference type="Gene3D" id="1.10.101.10">
    <property type="entry name" value="PGBD-like superfamily/PGBD"/>
    <property type="match status" value="1"/>
</dbReference>
<dbReference type="EC" id="3.5.1.28" evidence="3"/>
<proteinExistence type="inferred from homology"/>
<dbReference type="InterPro" id="IPR002477">
    <property type="entry name" value="Peptidoglycan-bd-like"/>
</dbReference>
<sequence>MKITRQVSPNHGPRLAGPIDILLLHYTGMDTAAGACRWLCDPRSQVSAHYLVDEAGAATQMVAEDRRAWHAGAASWGGERDINSRSIGIEIHNLGPLSAAPEFPDIQIDAIIGLARDILSRHPIPPPRVLAHSDVAPGRKIDPGPYFPWGELAAAGIGLWPEPPRPQEDQDQDLGPGDSGEHVLVLQRRLAAFGYEIEVSGVYDEQTQTVVSAFQLHFRPACTDGRADRSTVMALDNLLVAARRAPTS</sequence>
<reference evidence="8" key="1">
    <citation type="submission" date="2018-06" db="EMBL/GenBank/DDBJ databases">
        <authorList>
            <person name="Zhirakovskaya E."/>
        </authorList>
    </citation>
    <scope>NUCLEOTIDE SEQUENCE</scope>
</reference>
<dbReference type="AlphaFoldDB" id="A0A3B0TT25"/>
<dbReference type="PANTHER" id="PTHR30417:SF1">
    <property type="entry name" value="N-ACETYLMURAMOYL-L-ALANINE AMIDASE AMID"/>
    <property type="match status" value="1"/>
</dbReference>
<dbReference type="GO" id="GO:0009253">
    <property type="term" value="P:peptidoglycan catabolic process"/>
    <property type="evidence" value="ECO:0007669"/>
    <property type="project" value="InterPro"/>
</dbReference>